<organism evidence="1 2">
    <name type="scientific">Eumeta variegata</name>
    <name type="common">Bagworm moth</name>
    <name type="synonym">Eumeta japonica</name>
    <dbReference type="NCBI Taxonomy" id="151549"/>
    <lineage>
        <taxon>Eukaryota</taxon>
        <taxon>Metazoa</taxon>
        <taxon>Ecdysozoa</taxon>
        <taxon>Arthropoda</taxon>
        <taxon>Hexapoda</taxon>
        <taxon>Insecta</taxon>
        <taxon>Pterygota</taxon>
        <taxon>Neoptera</taxon>
        <taxon>Endopterygota</taxon>
        <taxon>Lepidoptera</taxon>
        <taxon>Glossata</taxon>
        <taxon>Ditrysia</taxon>
        <taxon>Tineoidea</taxon>
        <taxon>Psychidae</taxon>
        <taxon>Oiketicinae</taxon>
        <taxon>Eumeta</taxon>
    </lineage>
</organism>
<comment type="caution">
    <text evidence="1">The sequence shown here is derived from an EMBL/GenBank/DDBJ whole genome shotgun (WGS) entry which is preliminary data.</text>
</comment>
<evidence type="ECO:0000313" key="2">
    <source>
        <dbReference type="Proteomes" id="UP000299102"/>
    </source>
</evidence>
<dbReference type="EMBL" id="BGZK01003199">
    <property type="protein sequence ID" value="GBO98640.1"/>
    <property type="molecule type" value="Genomic_DNA"/>
</dbReference>
<evidence type="ECO:0000313" key="1">
    <source>
        <dbReference type="EMBL" id="GBO98640.1"/>
    </source>
</evidence>
<dbReference type="AlphaFoldDB" id="A0A4C1SC36"/>
<proteinExistence type="predicted"/>
<gene>
    <name evidence="1" type="ORF">EVAR_90822_1</name>
</gene>
<keyword evidence="2" id="KW-1185">Reference proteome</keyword>
<sequence>MSHSDAAAAPASRRYGRGRQLIKFYALTLVSGKFSTNVQITLCIVAWTEAEEAHATGTCKAPGGLGLRGRDRHETYHCAMISQEIIHLSTYCNGFATLPTTFPKK</sequence>
<name>A0A4C1SC36_EUMVA</name>
<dbReference type="Proteomes" id="UP000299102">
    <property type="component" value="Unassembled WGS sequence"/>
</dbReference>
<accession>A0A4C1SC36</accession>
<protein>
    <submittedName>
        <fullName evidence="1">Uncharacterized protein</fullName>
    </submittedName>
</protein>
<reference evidence="1 2" key="1">
    <citation type="journal article" date="2019" name="Commun. Biol.">
        <title>The bagworm genome reveals a unique fibroin gene that provides high tensile strength.</title>
        <authorList>
            <person name="Kono N."/>
            <person name="Nakamura H."/>
            <person name="Ohtoshi R."/>
            <person name="Tomita M."/>
            <person name="Numata K."/>
            <person name="Arakawa K."/>
        </authorList>
    </citation>
    <scope>NUCLEOTIDE SEQUENCE [LARGE SCALE GENOMIC DNA]</scope>
</reference>